<dbReference type="AlphaFoldDB" id="A0A7S0ME85"/>
<accession>A0A7S0ME85</accession>
<protein>
    <submittedName>
        <fullName evidence="1">Uncharacterized protein</fullName>
    </submittedName>
</protein>
<proteinExistence type="predicted"/>
<gene>
    <name evidence="1" type="ORF">CCUR1050_LOCUS16539</name>
</gene>
<evidence type="ECO:0000313" key="1">
    <source>
        <dbReference type="EMBL" id="CAD8638855.1"/>
    </source>
</evidence>
<organism evidence="1">
    <name type="scientific">Cryptomonas curvata</name>
    <dbReference type="NCBI Taxonomy" id="233186"/>
    <lineage>
        <taxon>Eukaryota</taxon>
        <taxon>Cryptophyceae</taxon>
        <taxon>Cryptomonadales</taxon>
        <taxon>Cryptomonadaceae</taxon>
        <taxon>Cryptomonas</taxon>
    </lineage>
</organism>
<dbReference type="EMBL" id="HBEZ01029959">
    <property type="protein sequence ID" value="CAD8638855.1"/>
    <property type="molecule type" value="Transcribed_RNA"/>
</dbReference>
<sequence length="179" mass="19744">MRHGILKITTTKSVCCPLNRRPLLDLDVLHELQLARANSRKNSSISSLVIPFHQQQSGSCSLKSGNLRVRFEDAEDSTALALNSDSSIKKSECSPGTGHVIYETTNQVSSETVKEVDNAESLRGETSCSSSSATLRFFPDKEDTFVHSIISEWTELFASADLFLCSTSPWLNQGYLGRK</sequence>
<name>A0A7S0ME85_9CRYP</name>
<reference evidence="1" key="1">
    <citation type="submission" date="2021-01" db="EMBL/GenBank/DDBJ databases">
        <authorList>
            <person name="Corre E."/>
            <person name="Pelletier E."/>
            <person name="Niang G."/>
            <person name="Scheremetjew M."/>
            <person name="Finn R."/>
            <person name="Kale V."/>
            <person name="Holt S."/>
            <person name="Cochrane G."/>
            <person name="Meng A."/>
            <person name="Brown T."/>
            <person name="Cohen L."/>
        </authorList>
    </citation>
    <scope>NUCLEOTIDE SEQUENCE</scope>
    <source>
        <strain evidence="1">CCAP979/52</strain>
    </source>
</reference>